<dbReference type="OrthoDB" id="7323395at2"/>
<evidence type="ECO:0000259" key="2">
    <source>
        <dbReference type="Pfam" id="PF01970"/>
    </source>
</evidence>
<feature type="transmembrane region" description="Helical" evidence="1">
    <location>
        <begin position="468"/>
        <end position="486"/>
    </location>
</feature>
<evidence type="ECO:0000313" key="3">
    <source>
        <dbReference type="EMBL" id="PXW50557.1"/>
    </source>
</evidence>
<feature type="transmembrane region" description="Helical" evidence="1">
    <location>
        <begin position="20"/>
        <end position="49"/>
    </location>
</feature>
<protein>
    <submittedName>
        <fullName evidence="3">TctA family transporter</fullName>
    </submittedName>
</protein>
<keyword evidence="1" id="KW-0812">Transmembrane</keyword>
<sequence length="501" mass="52944">MDLFGNLIIGFESALSLQNLLYAFMGCVLGTLIGVLPGLGPLATISMLLPFTFGLDPTAALIMLAGIYYGAAYGGSTTAILVNLPGETSSVVTVLDGYQMARQGRAGVAIATAAIGSFFAGCVGTLILAAFAAPLASVAFRFGGAEYFSLMVVGLIGAVSLASGSIMKAIGMILIGVILGTVGTDLNSGVQRFTFGTPNLWEGIDFIVIAVGLFAFGEVIASLESDANRETFTDNMGRLMPRAEDFRRMTPAILRGTSIGALLGILPGAGLSLSSFFSYSLEKKVSRFRGELGKGAIEGVAGPEAANNAAAQTAFIPTLTLGIPGSPTMALMLGAMVMHNIQPGPQVMTSNPALFWGLIVSMWIGNLILIILNLPLVGLWVRLLSIPYRVLYPAILLFCCLGVYSVQFSTFDLFLAAGFGLAGYALRKLECEPAPLVLGFVLGPLLEENFRRAMVLSQGDYMVFVREPISLCFLILAAALLITAMFPKIRRERDAILHEET</sequence>
<feature type="transmembrane region" description="Helical" evidence="1">
    <location>
        <begin position="252"/>
        <end position="277"/>
    </location>
</feature>
<feature type="transmembrane region" description="Helical" evidence="1">
    <location>
        <begin position="61"/>
        <end position="86"/>
    </location>
</feature>
<accession>A0A2V3U1K1</accession>
<evidence type="ECO:0000256" key="1">
    <source>
        <dbReference type="SAM" id="Phobius"/>
    </source>
</evidence>
<dbReference type="Proteomes" id="UP000248021">
    <property type="component" value="Unassembled WGS sequence"/>
</dbReference>
<keyword evidence="4" id="KW-1185">Reference proteome</keyword>
<dbReference type="EMBL" id="QJJK01000025">
    <property type="protein sequence ID" value="PXW50557.1"/>
    <property type="molecule type" value="Genomic_DNA"/>
</dbReference>
<keyword evidence="1" id="KW-0472">Membrane</keyword>
<organism evidence="3 4">
    <name type="scientific">Chelatococcus asaccharovorans</name>
    <dbReference type="NCBI Taxonomy" id="28210"/>
    <lineage>
        <taxon>Bacteria</taxon>
        <taxon>Pseudomonadati</taxon>
        <taxon>Pseudomonadota</taxon>
        <taxon>Alphaproteobacteria</taxon>
        <taxon>Hyphomicrobiales</taxon>
        <taxon>Chelatococcaceae</taxon>
        <taxon>Chelatococcus</taxon>
    </lineage>
</organism>
<feature type="transmembrane region" description="Helical" evidence="1">
    <location>
        <begin position="106"/>
        <end position="135"/>
    </location>
</feature>
<name>A0A2V3U1K1_9HYPH</name>
<feature type="transmembrane region" description="Helical" evidence="1">
    <location>
        <begin position="353"/>
        <end position="374"/>
    </location>
</feature>
<dbReference type="PANTHER" id="PTHR35342">
    <property type="entry name" value="TRICARBOXYLIC TRANSPORT PROTEIN"/>
    <property type="match status" value="1"/>
</dbReference>
<gene>
    <name evidence="3" type="ORF">C7450_1252</name>
</gene>
<comment type="caution">
    <text evidence="3">The sequence shown here is derived from an EMBL/GenBank/DDBJ whole genome shotgun (WGS) entry which is preliminary data.</text>
</comment>
<feature type="transmembrane region" description="Helical" evidence="1">
    <location>
        <begin position="386"/>
        <end position="406"/>
    </location>
</feature>
<feature type="transmembrane region" description="Helical" evidence="1">
    <location>
        <begin position="200"/>
        <end position="221"/>
    </location>
</feature>
<dbReference type="AlphaFoldDB" id="A0A2V3U1K1"/>
<dbReference type="PANTHER" id="PTHR35342:SF5">
    <property type="entry name" value="TRICARBOXYLIC TRANSPORT PROTEIN"/>
    <property type="match status" value="1"/>
</dbReference>
<dbReference type="RefSeq" id="WP_110378556.1">
    <property type="nucleotide sequence ID" value="NZ_JAHBRY010000002.1"/>
</dbReference>
<dbReference type="InterPro" id="IPR002823">
    <property type="entry name" value="DUF112_TM"/>
</dbReference>
<keyword evidence="1" id="KW-1133">Transmembrane helix</keyword>
<dbReference type="Pfam" id="PF01970">
    <property type="entry name" value="TctA"/>
    <property type="match status" value="1"/>
</dbReference>
<reference evidence="3 4" key="1">
    <citation type="submission" date="2018-05" db="EMBL/GenBank/DDBJ databases">
        <title>Genomic Encyclopedia of Type Strains, Phase IV (KMG-IV): sequencing the most valuable type-strain genomes for metagenomic binning, comparative biology and taxonomic classification.</title>
        <authorList>
            <person name="Goeker M."/>
        </authorList>
    </citation>
    <scope>NUCLEOTIDE SEQUENCE [LARGE SCALE GENOMIC DNA]</scope>
    <source>
        <strain evidence="3 4">DSM 6462</strain>
    </source>
</reference>
<evidence type="ECO:0000313" key="4">
    <source>
        <dbReference type="Proteomes" id="UP000248021"/>
    </source>
</evidence>
<feature type="domain" description="DUF112" evidence="2">
    <location>
        <begin position="20"/>
        <end position="438"/>
    </location>
</feature>
<feature type="transmembrane region" description="Helical" evidence="1">
    <location>
        <begin position="147"/>
        <end position="180"/>
    </location>
</feature>
<proteinExistence type="predicted"/>